<organism evidence="6">
    <name type="scientific">Xenopsylla cheopis</name>
    <name type="common">Oriental rat flea</name>
    <name type="synonym">Pulex cheopis</name>
    <dbReference type="NCBI Taxonomy" id="163159"/>
    <lineage>
        <taxon>Eukaryota</taxon>
        <taxon>Metazoa</taxon>
        <taxon>Ecdysozoa</taxon>
        <taxon>Arthropoda</taxon>
        <taxon>Hexapoda</taxon>
        <taxon>Insecta</taxon>
        <taxon>Pterygota</taxon>
        <taxon>Neoptera</taxon>
        <taxon>Endopterygota</taxon>
        <taxon>Siphonaptera</taxon>
        <taxon>Pulicidae</taxon>
        <taxon>Xenopsyllinae</taxon>
        <taxon>Xenopsylla</taxon>
    </lineage>
</organism>
<evidence type="ECO:0000256" key="1">
    <source>
        <dbReference type="ARBA" id="ARBA00007553"/>
    </source>
</evidence>
<keyword evidence="4" id="KW-1133">Transmembrane helix</keyword>
<dbReference type="Gene3D" id="3.40.80.10">
    <property type="entry name" value="Peptidoglycan recognition protein-like"/>
    <property type="match status" value="1"/>
</dbReference>
<name>A0A6M2DUT3_XENCH</name>
<accession>A0A6M2DUT3</accession>
<dbReference type="AlphaFoldDB" id="A0A6M2DUT3"/>
<dbReference type="Pfam" id="PF01510">
    <property type="entry name" value="Amidase_2"/>
    <property type="match status" value="1"/>
</dbReference>
<sequence length="351" mass="39663">MESIAEEKVCVSRGHGKGENSLSMVTCVDVNSDDESVSTQGSISNELAYPANFVQNQTKVGTFGEVRIENSQDVHFGNKIFAAPITVVNAVGEEQQDKLGILGALRERFPNNFMENETFNQFKNGKLQCELFWYYITGGVLLITATILIVVSITMWNKYNEEIVETEEFFINETWFIQRSVWKAREPANRELLRLPVKYLSICHTVSSFYNTSKSCTDYVVRLQQVLMLQDCNDIAFNYLVCGNGDVYEGVGSNAQGEHSRGINRDSIGLAFIGDYSRSHYLTEQQIQNTKIMITELITQNKLSSEYILIPSGAVNGLDSPGKNVLNVIKHWEHYQASWKTEEISNLKDRS</sequence>
<comment type="similarity">
    <text evidence="1">Belongs to the N-acetylmuramoyl-L-alanine amidase 2 family.</text>
</comment>
<evidence type="ECO:0000313" key="6">
    <source>
        <dbReference type="EMBL" id="NOV48831.1"/>
    </source>
</evidence>
<dbReference type="EMBL" id="GIIL01005105">
    <property type="protein sequence ID" value="NOV48831.1"/>
    <property type="molecule type" value="Transcribed_RNA"/>
</dbReference>
<dbReference type="GO" id="GO:0009253">
    <property type="term" value="P:peptidoglycan catabolic process"/>
    <property type="evidence" value="ECO:0007669"/>
    <property type="project" value="InterPro"/>
</dbReference>
<dbReference type="CDD" id="cd06583">
    <property type="entry name" value="PGRP"/>
    <property type="match status" value="1"/>
</dbReference>
<dbReference type="GO" id="GO:0045087">
    <property type="term" value="P:innate immune response"/>
    <property type="evidence" value="ECO:0007669"/>
    <property type="project" value="UniProtKB-KW"/>
</dbReference>
<feature type="transmembrane region" description="Helical" evidence="4">
    <location>
        <begin position="132"/>
        <end position="156"/>
    </location>
</feature>
<keyword evidence="3" id="KW-0391">Immunity</keyword>
<protein>
    <submittedName>
        <fullName evidence="6">Putative peptidoglycan recognition protein</fullName>
    </submittedName>
</protein>
<reference evidence="6" key="1">
    <citation type="submission" date="2020-03" db="EMBL/GenBank/DDBJ databases">
        <title>Transcriptomic Profiling of the Digestive Tract of the Rat Flea, Xenopsylla cheopis, Following Blood Feeding and Infection with Yersinia pestis.</title>
        <authorList>
            <person name="Bland D.M."/>
            <person name="Martens C.A."/>
            <person name="Virtaneva K."/>
            <person name="Kanakabandi K."/>
            <person name="Long D."/>
            <person name="Rosenke R."/>
            <person name="Saturday G.A."/>
            <person name="Hoyt F.H."/>
            <person name="Bruno D.P."/>
            <person name="Ribeiro J.M.C."/>
            <person name="Hinnebusch J."/>
        </authorList>
    </citation>
    <scope>NUCLEOTIDE SEQUENCE</scope>
</reference>
<dbReference type="InterPro" id="IPR006619">
    <property type="entry name" value="PGRP_domain_met/bac"/>
</dbReference>
<dbReference type="PANTHER" id="PTHR11022">
    <property type="entry name" value="PEPTIDOGLYCAN RECOGNITION PROTEIN"/>
    <property type="match status" value="1"/>
</dbReference>
<dbReference type="InterPro" id="IPR015510">
    <property type="entry name" value="PGRP"/>
</dbReference>
<keyword evidence="4" id="KW-0812">Transmembrane</keyword>
<dbReference type="InterPro" id="IPR036505">
    <property type="entry name" value="Amidase/PGRP_sf"/>
</dbReference>
<evidence type="ECO:0000256" key="4">
    <source>
        <dbReference type="SAM" id="Phobius"/>
    </source>
</evidence>
<feature type="domain" description="Peptidoglycan recognition protein family" evidence="5">
    <location>
        <begin position="177"/>
        <end position="316"/>
    </location>
</feature>
<evidence type="ECO:0000256" key="2">
    <source>
        <dbReference type="ARBA" id="ARBA00022588"/>
    </source>
</evidence>
<evidence type="ECO:0000256" key="3">
    <source>
        <dbReference type="ARBA" id="ARBA00022859"/>
    </source>
</evidence>
<dbReference type="PANTHER" id="PTHR11022:SF41">
    <property type="entry name" value="PEPTIDOGLYCAN-RECOGNITION PROTEIN LC-RELATED"/>
    <property type="match status" value="1"/>
</dbReference>
<keyword evidence="4" id="KW-0472">Membrane</keyword>
<proteinExistence type="inferred from homology"/>
<dbReference type="GO" id="GO:0008745">
    <property type="term" value="F:N-acetylmuramoyl-L-alanine amidase activity"/>
    <property type="evidence" value="ECO:0007669"/>
    <property type="project" value="InterPro"/>
</dbReference>
<dbReference type="SMART" id="SM00701">
    <property type="entry name" value="PGRP"/>
    <property type="match status" value="1"/>
</dbReference>
<keyword evidence="2" id="KW-0399">Innate immunity</keyword>
<dbReference type="InterPro" id="IPR002502">
    <property type="entry name" value="Amidase_domain"/>
</dbReference>
<dbReference type="SUPFAM" id="SSF55846">
    <property type="entry name" value="N-acetylmuramoyl-L-alanine amidase-like"/>
    <property type="match status" value="1"/>
</dbReference>
<evidence type="ECO:0000259" key="5">
    <source>
        <dbReference type="SMART" id="SM00701"/>
    </source>
</evidence>
<dbReference type="GO" id="GO:0008270">
    <property type="term" value="F:zinc ion binding"/>
    <property type="evidence" value="ECO:0007669"/>
    <property type="project" value="InterPro"/>
</dbReference>